<dbReference type="Pfam" id="PF25137">
    <property type="entry name" value="ADH_Fe_C"/>
    <property type="match status" value="1"/>
</dbReference>
<protein>
    <submittedName>
        <fullName evidence="5">Alcohol dehydrogenase</fullName>
    </submittedName>
</protein>
<feature type="domain" description="Alcohol dehydrogenase iron-type/glycerol dehydrogenase GldA" evidence="3">
    <location>
        <begin position="21"/>
        <end position="191"/>
    </location>
</feature>
<gene>
    <name evidence="5" type="ORF">GCM10011352_10770</name>
</gene>
<dbReference type="InterPro" id="IPR001670">
    <property type="entry name" value="ADH_Fe/GldA"/>
</dbReference>
<dbReference type="CDD" id="cd08183">
    <property type="entry name" value="Fe-ADH-like"/>
    <property type="match status" value="1"/>
</dbReference>
<dbReference type="PANTHER" id="PTHR11496">
    <property type="entry name" value="ALCOHOL DEHYDROGENASE"/>
    <property type="match status" value="1"/>
</dbReference>
<evidence type="ECO:0000259" key="4">
    <source>
        <dbReference type="Pfam" id="PF25137"/>
    </source>
</evidence>
<comment type="similarity">
    <text evidence="1">Belongs to the iron-containing alcohol dehydrogenase family.</text>
</comment>
<organism evidence="5 6">
    <name type="scientific">Marinobacterium zhoushanense</name>
    <dbReference type="NCBI Taxonomy" id="1679163"/>
    <lineage>
        <taxon>Bacteria</taxon>
        <taxon>Pseudomonadati</taxon>
        <taxon>Pseudomonadota</taxon>
        <taxon>Gammaproteobacteria</taxon>
        <taxon>Oceanospirillales</taxon>
        <taxon>Oceanospirillaceae</taxon>
        <taxon>Marinobacterium</taxon>
    </lineage>
</organism>
<name>A0ABQ1K869_9GAMM</name>
<dbReference type="Gene3D" id="3.40.50.1970">
    <property type="match status" value="1"/>
</dbReference>
<dbReference type="PANTHER" id="PTHR11496:SF102">
    <property type="entry name" value="ALCOHOL DEHYDROGENASE 4"/>
    <property type="match status" value="1"/>
</dbReference>
<evidence type="ECO:0000313" key="6">
    <source>
        <dbReference type="Proteomes" id="UP000629025"/>
    </source>
</evidence>
<keyword evidence="2" id="KW-0560">Oxidoreductase</keyword>
<evidence type="ECO:0000256" key="1">
    <source>
        <dbReference type="ARBA" id="ARBA00007358"/>
    </source>
</evidence>
<dbReference type="InterPro" id="IPR039697">
    <property type="entry name" value="Alcohol_dehydrogenase_Fe"/>
</dbReference>
<dbReference type="Proteomes" id="UP000629025">
    <property type="component" value="Unassembled WGS sequence"/>
</dbReference>
<dbReference type="Gene3D" id="1.20.1090.10">
    <property type="entry name" value="Dehydroquinate synthase-like - alpha domain"/>
    <property type="match status" value="1"/>
</dbReference>
<comment type="caution">
    <text evidence="5">The sequence shown here is derived from an EMBL/GenBank/DDBJ whole genome shotgun (WGS) entry which is preliminary data.</text>
</comment>
<dbReference type="EMBL" id="BMIJ01000002">
    <property type="protein sequence ID" value="GGB86742.1"/>
    <property type="molecule type" value="Genomic_DNA"/>
</dbReference>
<dbReference type="InterPro" id="IPR056798">
    <property type="entry name" value="ADH_Fe_C"/>
</dbReference>
<dbReference type="RefSeq" id="WP_188746097.1">
    <property type="nucleotide sequence ID" value="NZ_BMIJ01000002.1"/>
</dbReference>
<keyword evidence="6" id="KW-1185">Reference proteome</keyword>
<reference evidence="6" key="1">
    <citation type="journal article" date="2019" name="Int. J. Syst. Evol. Microbiol.">
        <title>The Global Catalogue of Microorganisms (GCM) 10K type strain sequencing project: providing services to taxonomists for standard genome sequencing and annotation.</title>
        <authorList>
            <consortium name="The Broad Institute Genomics Platform"/>
            <consortium name="The Broad Institute Genome Sequencing Center for Infectious Disease"/>
            <person name="Wu L."/>
            <person name="Ma J."/>
        </authorList>
    </citation>
    <scope>NUCLEOTIDE SEQUENCE [LARGE SCALE GENOMIC DNA]</scope>
    <source>
        <strain evidence="6">CGMCC 1.15341</strain>
    </source>
</reference>
<evidence type="ECO:0000256" key="2">
    <source>
        <dbReference type="ARBA" id="ARBA00023002"/>
    </source>
</evidence>
<accession>A0ABQ1K869</accession>
<evidence type="ECO:0000259" key="3">
    <source>
        <dbReference type="Pfam" id="PF00465"/>
    </source>
</evidence>
<feature type="domain" description="Fe-containing alcohol dehydrogenase-like C-terminal" evidence="4">
    <location>
        <begin position="206"/>
        <end position="405"/>
    </location>
</feature>
<dbReference type="Pfam" id="PF00465">
    <property type="entry name" value="Fe-ADH"/>
    <property type="match status" value="1"/>
</dbReference>
<sequence length="407" mass="42475">MPESNDILTAIPPFSVAALPRILFGEGSIERLPAELVPFGRRILLITGGQSFLAGPHWARLGRALEAQGLEWEQVGIGGEPSPAQVDAAVRRFMCSSIDMVVAIGGGSVLDAGKAIAGLLPSGRSVMDHLEGVGPQLPYEGPSLPFIAVPTTAGTGSEMTKNAVLTQAGAGGFKKSFRDERLLARLAVIDPQLLRSCPAPVMLGNAMDALTQLLEAYVSTGASVFADALAESGIKAFAAGFTADPEQPVRDFSCIAYAAMLSGICLAQAGLGAVHGIAAPLGAWFSIPHGVACGTLVAAVTRGNVQALRERAPQSPALRKYARAARLLRGEELRGEELRGEELSDADTLVELLESWVGRCRLPSLASFGVAASDLAHIVAASGGNSMKTNPVVLTRQELRSILAQRL</sequence>
<proteinExistence type="inferred from homology"/>
<dbReference type="SUPFAM" id="SSF56796">
    <property type="entry name" value="Dehydroquinate synthase-like"/>
    <property type="match status" value="1"/>
</dbReference>
<evidence type="ECO:0000313" key="5">
    <source>
        <dbReference type="EMBL" id="GGB86742.1"/>
    </source>
</evidence>